<evidence type="ECO:0000256" key="10">
    <source>
        <dbReference type="ARBA" id="ARBA00023180"/>
    </source>
</evidence>
<reference evidence="11 13" key="1">
    <citation type="journal article" date="2008" name="Science">
        <title>The Physcomitrella genome reveals evolutionary insights into the conquest of land by plants.</title>
        <authorList>
            <person name="Rensing S."/>
            <person name="Lang D."/>
            <person name="Zimmer A."/>
            <person name="Terry A."/>
            <person name="Salamov A."/>
            <person name="Shapiro H."/>
            <person name="Nishiyama T."/>
            <person name="Perroud P.-F."/>
            <person name="Lindquist E."/>
            <person name="Kamisugi Y."/>
            <person name="Tanahashi T."/>
            <person name="Sakakibara K."/>
            <person name="Fujita T."/>
            <person name="Oishi K."/>
            <person name="Shin-I T."/>
            <person name="Kuroki Y."/>
            <person name="Toyoda A."/>
            <person name="Suzuki Y."/>
            <person name="Hashimoto A."/>
            <person name="Yamaguchi K."/>
            <person name="Sugano A."/>
            <person name="Kohara Y."/>
            <person name="Fujiyama A."/>
            <person name="Anterola A."/>
            <person name="Aoki S."/>
            <person name="Ashton N."/>
            <person name="Barbazuk W.B."/>
            <person name="Barker E."/>
            <person name="Bennetzen J."/>
            <person name="Bezanilla M."/>
            <person name="Blankenship R."/>
            <person name="Cho S.H."/>
            <person name="Dutcher S."/>
            <person name="Estelle M."/>
            <person name="Fawcett J.A."/>
            <person name="Gundlach H."/>
            <person name="Hanada K."/>
            <person name="Heyl A."/>
            <person name="Hicks K.A."/>
            <person name="Hugh J."/>
            <person name="Lohr M."/>
            <person name="Mayer K."/>
            <person name="Melkozernov A."/>
            <person name="Murata T."/>
            <person name="Nelson D."/>
            <person name="Pils B."/>
            <person name="Prigge M."/>
            <person name="Reiss B."/>
            <person name="Renner T."/>
            <person name="Rombauts S."/>
            <person name="Rushton P."/>
            <person name="Sanderfoot A."/>
            <person name="Schween G."/>
            <person name="Shiu S.-H."/>
            <person name="Stueber K."/>
            <person name="Theodoulou F.L."/>
            <person name="Tu H."/>
            <person name="Van de Peer Y."/>
            <person name="Verrier P.J."/>
            <person name="Waters E."/>
            <person name="Wood A."/>
            <person name="Yang L."/>
            <person name="Cove D."/>
            <person name="Cuming A."/>
            <person name="Hasebe M."/>
            <person name="Lucas S."/>
            <person name="Mishler D.B."/>
            <person name="Reski R."/>
            <person name="Grigoriev I."/>
            <person name="Quatrano R.S."/>
            <person name="Boore J.L."/>
        </authorList>
    </citation>
    <scope>NUCLEOTIDE SEQUENCE [LARGE SCALE GENOMIC DNA]</scope>
    <source>
        <strain evidence="12 13">cv. Gransden 2004</strain>
    </source>
</reference>
<dbReference type="Gene3D" id="3.90.550.10">
    <property type="entry name" value="Spore Coat Polysaccharide Biosynthesis Protein SpsA, Chain A"/>
    <property type="match status" value="1"/>
</dbReference>
<dbReference type="EnsemblPlants" id="Pp3c4_6640V3.2">
    <property type="protein sequence ID" value="PAC:32921362.CDS.1"/>
    <property type="gene ID" value="Pp3c4_6640"/>
</dbReference>
<dbReference type="RefSeq" id="XP_024372742.1">
    <property type="nucleotide sequence ID" value="XM_024516974.2"/>
</dbReference>
<evidence type="ECO:0000313" key="13">
    <source>
        <dbReference type="Proteomes" id="UP000006727"/>
    </source>
</evidence>
<gene>
    <name evidence="12" type="primary">LOC112280972</name>
    <name evidence="11" type="ORF">PHYPA_005855</name>
</gene>
<evidence type="ECO:0000256" key="5">
    <source>
        <dbReference type="ARBA" id="ARBA00022692"/>
    </source>
</evidence>
<keyword evidence="3" id="KW-0328">Glycosyltransferase</keyword>
<reference evidence="11 13" key="2">
    <citation type="journal article" date="2018" name="Plant J.">
        <title>The Physcomitrella patens chromosome-scale assembly reveals moss genome structure and evolution.</title>
        <authorList>
            <person name="Lang D."/>
            <person name="Ullrich K.K."/>
            <person name="Murat F."/>
            <person name="Fuchs J."/>
            <person name="Jenkins J."/>
            <person name="Haas F.B."/>
            <person name="Piednoel M."/>
            <person name="Gundlach H."/>
            <person name="Van Bel M."/>
            <person name="Meyberg R."/>
            <person name="Vives C."/>
            <person name="Morata J."/>
            <person name="Symeonidi A."/>
            <person name="Hiss M."/>
            <person name="Muchero W."/>
            <person name="Kamisugi Y."/>
            <person name="Saleh O."/>
            <person name="Blanc G."/>
            <person name="Decker E.L."/>
            <person name="van Gessel N."/>
            <person name="Grimwood J."/>
            <person name="Hayes R.D."/>
            <person name="Graham S.W."/>
            <person name="Gunter L.E."/>
            <person name="McDaniel S.F."/>
            <person name="Hoernstein S.N.W."/>
            <person name="Larsson A."/>
            <person name="Li F.W."/>
            <person name="Perroud P.F."/>
            <person name="Phillips J."/>
            <person name="Ranjan P."/>
            <person name="Rokshar D.S."/>
            <person name="Rothfels C.J."/>
            <person name="Schneider L."/>
            <person name="Shu S."/>
            <person name="Stevenson D.W."/>
            <person name="Thummler F."/>
            <person name="Tillich M."/>
            <person name="Villarreal Aguilar J.C."/>
            <person name="Widiez T."/>
            <person name="Wong G.K."/>
            <person name="Wymore A."/>
            <person name="Zhang Y."/>
            <person name="Zimmer A.D."/>
            <person name="Quatrano R.S."/>
            <person name="Mayer K.F.X."/>
            <person name="Goodstein D."/>
            <person name="Casacuberta J.M."/>
            <person name="Vandepoele K."/>
            <person name="Reski R."/>
            <person name="Cuming A.C."/>
            <person name="Tuskan G.A."/>
            <person name="Maumus F."/>
            <person name="Salse J."/>
            <person name="Schmutz J."/>
            <person name="Rensing S.A."/>
        </authorList>
    </citation>
    <scope>NUCLEOTIDE SEQUENCE [LARGE SCALE GENOMIC DNA]</scope>
    <source>
        <strain evidence="12 13">cv. Gransden 2004</strain>
    </source>
</reference>
<keyword evidence="4" id="KW-0808">Transferase</keyword>
<dbReference type="Gramene" id="Pp3c4_6640V3.1">
    <property type="protein sequence ID" value="PAC:32921361.CDS.1"/>
    <property type="gene ID" value="Pp3c4_6640"/>
</dbReference>
<dbReference type="AlphaFoldDB" id="A0A2K1KMF8"/>
<keyword evidence="13" id="KW-1185">Reference proteome</keyword>
<name>A0A2K1KMF8_PHYPA</name>
<keyword evidence="10" id="KW-0325">Glycoprotein</keyword>
<evidence type="ECO:0000256" key="8">
    <source>
        <dbReference type="ARBA" id="ARBA00023034"/>
    </source>
</evidence>
<keyword evidence="5" id="KW-0812">Transmembrane</keyword>
<keyword evidence="8" id="KW-0333">Golgi apparatus</keyword>
<evidence type="ECO:0000256" key="9">
    <source>
        <dbReference type="ARBA" id="ARBA00023136"/>
    </source>
</evidence>
<dbReference type="OrthoDB" id="205108at2759"/>
<protein>
    <recommendedName>
        <fullName evidence="14">Xyloglucan 6-xylosyltransferase</fullName>
    </recommendedName>
</protein>
<dbReference type="Pfam" id="PF05637">
    <property type="entry name" value="Glyco_transf_34"/>
    <property type="match status" value="1"/>
</dbReference>
<keyword evidence="9" id="KW-0472">Membrane</keyword>
<accession>A0A2K1KMF8</accession>
<dbReference type="Gramene" id="Pp3c4_6640V3.2">
    <property type="protein sequence ID" value="PAC:32921362.CDS.1"/>
    <property type="gene ID" value="Pp3c4_6640"/>
</dbReference>
<dbReference type="InterPro" id="IPR008630">
    <property type="entry name" value="Glyco_trans_34"/>
</dbReference>
<evidence type="ECO:0000256" key="4">
    <source>
        <dbReference type="ARBA" id="ARBA00022679"/>
    </source>
</evidence>
<evidence type="ECO:0000256" key="6">
    <source>
        <dbReference type="ARBA" id="ARBA00022968"/>
    </source>
</evidence>
<dbReference type="InterPro" id="IPR029044">
    <property type="entry name" value="Nucleotide-diphossugar_trans"/>
</dbReference>
<dbReference type="EnsemblPlants" id="Pp3c4_6640V3.1">
    <property type="protein sequence ID" value="PAC:32921361.CDS.1"/>
    <property type="gene ID" value="Pp3c4_6640"/>
</dbReference>
<sequence length="431" mass="49155">MTIKDFGGAQRRVAKLGVGEANMKTTAMKGRTMHKTMYNSRLTILCGLVTILVLRGTIGSSGVDKSPQFLRTNMNVNVDLVRKTVVVEEEKEVEWDPSIPFSLGPKITSWDEQRVLWNKKNPGAAKTLDGKDRMLLVTGSQPTKCDNPMGSFQLLKALKNKMDYCRLHDIEIFYNMAHLDVELAGFWAKLPLLRKLMLGHPEVEWIWWMDSDALFTDMTFEIPIEKYKGYNMVLHGNEKDVYEKKSWLGLNTGSFLMRNCQWSLDLLEIWAIMGPKGAVRMEAGKLLTASLSERPAFEADDQSALVYLLATQRKQWSPKVYLENNYCLHGYWVMITERYEELMARGRPGAVGGEFQWPFVTHFVGCKPCGKGGSSSYGTDRCLAHMERAFNFADNQILNKYGFRHKTLNTYNVRRVRNDTADPLGLKHLVL</sequence>
<evidence type="ECO:0000313" key="12">
    <source>
        <dbReference type="EnsemblPlants" id="PAC:32921361.CDS.1"/>
    </source>
</evidence>
<evidence type="ECO:0008006" key="14">
    <source>
        <dbReference type="Google" id="ProtNLM"/>
    </source>
</evidence>
<comment type="subcellular location">
    <subcellularLocation>
        <location evidence="1">Golgi apparatus membrane</location>
        <topology evidence="1">Single-pass type II membrane protein</topology>
    </subcellularLocation>
</comment>
<evidence type="ECO:0000256" key="1">
    <source>
        <dbReference type="ARBA" id="ARBA00004323"/>
    </source>
</evidence>
<evidence type="ECO:0000256" key="7">
    <source>
        <dbReference type="ARBA" id="ARBA00022989"/>
    </source>
</evidence>
<dbReference type="PANTHER" id="PTHR31311">
    <property type="entry name" value="XYLOGLUCAN 6-XYLOSYLTRANSFERASE 5-RELATED-RELATED"/>
    <property type="match status" value="1"/>
</dbReference>
<dbReference type="FunFam" id="3.90.550.10:FF:000101">
    <property type="entry name" value="Probable glycosyltransferase 5"/>
    <property type="match status" value="1"/>
</dbReference>
<reference evidence="12" key="3">
    <citation type="submission" date="2020-12" db="UniProtKB">
        <authorList>
            <consortium name="EnsemblPlants"/>
        </authorList>
    </citation>
    <scope>IDENTIFICATION</scope>
</reference>
<dbReference type="PANTHER" id="PTHR31311:SF44">
    <property type="entry name" value="GLYCOSYLTRANSFERASE 2-RELATED"/>
    <property type="match status" value="1"/>
</dbReference>
<dbReference type="KEGG" id="ppp:112280972"/>
<organism evidence="11">
    <name type="scientific">Physcomitrium patens</name>
    <name type="common">Spreading-leaved earth moss</name>
    <name type="synonym">Physcomitrella patens</name>
    <dbReference type="NCBI Taxonomy" id="3218"/>
    <lineage>
        <taxon>Eukaryota</taxon>
        <taxon>Viridiplantae</taxon>
        <taxon>Streptophyta</taxon>
        <taxon>Embryophyta</taxon>
        <taxon>Bryophyta</taxon>
        <taxon>Bryophytina</taxon>
        <taxon>Bryopsida</taxon>
        <taxon>Funariidae</taxon>
        <taxon>Funariales</taxon>
        <taxon>Funariaceae</taxon>
        <taxon>Physcomitrium</taxon>
    </lineage>
</organism>
<dbReference type="GO" id="GO:0016757">
    <property type="term" value="F:glycosyltransferase activity"/>
    <property type="evidence" value="ECO:0007669"/>
    <property type="project" value="UniProtKB-KW"/>
</dbReference>
<dbReference type="PaxDb" id="3218-PP1S143_13V6.1"/>
<dbReference type="GO" id="GO:0000139">
    <property type="term" value="C:Golgi membrane"/>
    <property type="evidence" value="ECO:0007669"/>
    <property type="project" value="UniProtKB-SubCell"/>
</dbReference>
<evidence type="ECO:0000256" key="2">
    <source>
        <dbReference type="ARBA" id="ARBA00005664"/>
    </source>
</evidence>
<proteinExistence type="inferred from homology"/>
<keyword evidence="7" id="KW-1133">Transmembrane helix</keyword>
<evidence type="ECO:0000313" key="11">
    <source>
        <dbReference type="EMBL" id="PNR54962.1"/>
    </source>
</evidence>
<dbReference type="EMBL" id="ABEU02000004">
    <property type="protein sequence ID" value="PNR54962.1"/>
    <property type="molecule type" value="Genomic_DNA"/>
</dbReference>
<evidence type="ECO:0000256" key="3">
    <source>
        <dbReference type="ARBA" id="ARBA00022676"/>
    </source>
</evidence>
<comment type="similarity">
    <text evidence="2">Belongs to the glycosyltransferase 34 family.</text>
</comment>
<dbReference type="Proteomes" id="UP000006727">
    <property type="component" value="Chromosome 4"/>
</dbReference>
<dbReference type="GeneID" id="112280972"/>
<keyword evidence="6" id="KW-0735">Signal-anchor</keyword>